<evidence type="ECO:0000256" key="1">
    <source>
        <dbReference type="ARBA" id="ARBA00004141"/>
    </source>
</evidence>
<dbReference type="PANTHER" id="PTHR11434">
    <property type="entry name" value="NADH-UBIQUINONE OXIDOREDUCTASE SUBUNIT ND4L"/>
    <property type="match status" value="1"/>
</dbReference>
<keyword evidence="5 7" id="KW-1133">Transmembrane helix</keyword>
<feature type="transmembrane region" description="Helical" evidence="7">
    <location>
        <begin position="83"/>
        <end position="103"/>
    </location>
</feature>
<reference evidence="8" key="1">
    <citation type="journal article" date="2017" name="Genome Biol. Evol.">
        <title>Mitochondrial Genome Evolution and a Novel RNA Editing System in Deep-Branching Heteroloboseids.</title>
        <authorList>
            <person name="Yang J."/>
            <person name="Harding T."/>
            <person name="Kamikawa R."/>
            <person name="Simpson A.G.B."/>
            <person name="Roger A.J."/>
        </authorList>
    </citation>
    <scope>NUCLEOTIDE SEQUENCE</scope>
</reference>
<evidence type="ECO:0000256" key="7">
    <source>
        <dbReference type="SAM" id="Phobius"/>
    </source>
</evidence>
<keyword evidence="3" id="KW-0813">Transport</keyword>
<keyword evidence="6 7" id="KW-0472">Membrane</keyword>
<sequence length="114" mass="13085">MNLSNFLNLINFNSLFVFFYHDIIWVYYSISLFVIGACGVFLSRRNIIILIMSIEIMLLAINFNFICFSIFLDNLLGEMLSLFLLTVGASESAIGLALVVSYYKTFEQYSFINS</sequence>
<accession>A0A1W5QGC3</accession>
<dbReference type="GeneID" id="32888077"/>
<evidence type="ECO:0000256" key="6">
    <source>
        <dbReference type="ARBA" id="ARBA00023136"/>
    </source>
</evidence>
<name>A0A1W5QGC3_9EUKA</name>
<keyword evidence="8" id="KW-0496">Mitochondrion</keyword>
<comment type="similarity">
    <text evidence="2">Belongs to the complex I subunit 4L family.</text>
</comment>
<feature type="transmembrane region" description="Helical" evidence="7">
    <location>
        <begin position="49"/>
        <end position="71"/>
    </location>
</feature>
<dbReference type="PANTHER" id="PTHR11434:SF16">
    <property type="entry name" value="NADH-UBIQUINONE OXIDOREDUCTASE CHAIN 4L"/>
    <property type="match status" value="1"/>
</dbReference>
<dbReference type="GO" id="GO:0042773">
    <property type="term" value="P:ATP synthesis coupled electron transport"/>
    <property type="evidence" value="ECO:0007669"/>
    <property type="project" value="InterPro"/>
</dbReference>
<feature type="transmembrane region" description="Helical" evidence="7">
    <location>
        <begin position="23"/>
        <end position="42"/>
    </location>
</feature>
<evidence type="ECO:0000256" key="4">
    <source>
        <dbReference type="ARBA" id="ARBA00022692"/>
    </source>
</evidence>
<proteinExistence type="inferred from homology"/>
<gene>
    <name evidence="8" type="primary">nad4L</name>
</gene>
<dbReference type="Gene3D" id="1.10.287.3510">
    <property type="match status" value="1"/>
</dbReference>
<dbReference type="GO" id="GO:0030964">
    <property type="term" value="C:NADH dehydrogenase complex"/>
    <property type="evidence" value="ECO:0007669"/>
    <property type="project" value="TreeGrafter"/>
</dbReference>
<protein>
    <submittedName>
        <fullName evidence="8">NADH dehydrogenase subunit 4L</fullName>
    </submittedName>
</protein>
<evidence type="ECO:0000256" key="5">
    <source>
        <dbReference type="ARBA" id="ARBA00022989"/>
    </source>
</evidence>
<keyword evidence="4 7" id="KW-0812">Transmembrane</keyword>
<dbReference type="EMBL" id="KY379823">
    <property type="protein sequence ID" value="AQL10450.1"/>
    <property type="molecule type" value="Genomic_DNA"/>
</dbReference>
<geneLocation type="mitochondrion" evidence="8"/>
<dbReference type="Pfam" id="PF00420">
    <property type="entry name" value="Oxidored_q2"/>
    <property type="match status" value="1"/>
</dbReference>
<dbReference type="AlphaFoldDB" id="A0A1W5QGC3"/>
<dbReference type="NCBIfam" id="NF004320">
    <property type="entry name" value="PRK05715.1-2"/>
    <property type="match status" value="1"/>
</dbReference>
<evidence type="ECO:0000256" key="2">
    <source>
        <dbReference type="ARBA" id="ARBA00010519"/>
    </source>
</evidence>
<evidence type="ECO:0000313" key="8">
    <source>
        <dbReference type="EMBL" id="AQL10450.1"/>
    </source>
</evidence>
<dbReference type="HAMAP" id="MF_01456">
    <property type="entry name" value="NDH1_NuoK"/>
    <property type="match status" value="1"/>
</dbReference>
<organism evidence="8">
    <name type="scientific">Eukaryota sp. BB2</name>
    <dbReference type="NCBI Taxonomy" id="1949062"/>
    <lineage>
        <taxon>Eukaryota</taxon>
    </lineage>
</organism>
<dbReference type="InterPro" id="IPR039428">
    <property type="entry name" value="NUOK/Mnh_C1-like"/>
</dbReference>
<dbReference type="InterPro" id="IPR001133">
    <property type="entry name" value="NADH_UbQ_OxRdtase_chain4L/K"/>
</dbReference>
<dbReference type="GO" id="GO:0016651">
    <property type="term" value="F:oxidoreductase activity, acting on NAD(P)H"/>
    <property type="evidence" value="ECO:0007669"/>
    <property type="project" value="InterPro"/>
</dbReference>
<dbReference type="RefSeq" id="YP_009370763.1">
    <property type="nucleotide sequence ID" value="NC_034794.1"/>
</dbReference>
<comment type="subcellular location">
    <subcellularLocation>
        <location evidence="1">Membrane</location>
        <topology evidence="1">Multi-pass membrane protein</topology>
    </subcellularLocation>
</comment>
<evidence type="ECO:0000256" key="3">
    <source>
        <dbReference type="ARBA" id="ARBA00022448"/>
    </source>
</evidence>